<accession>A0A538SKA1</accession>
<organism evidence="4 5">
    <name type="scientific">Eiseniibacteriota bacterium</name>
    <dbReference type="NCBI Taxonomy" id="2212470"/>
    <lineage>
        <taxon>Bacteria</taxon>
        <taxon>Candidatus Eiseniibacteriota</taxon>
    </lineage>
</organism>
<evidence type="ECO:0000313" key="4">
    <source>
        <dbReference type="EMBL" id="TMQ51782.1"/>
    </source>
</evidence>
<gene>
    <name evidence="4" type="ORF">E6K72_09905</name>
</gene>
<dbReference type="GO" id="GO:0055085">
    <property type="term" value="P:transmembrane transport"/>
    <property type="evidence" value="ECO:0007669"/>
    <property type="project" value="InterPro"/>
</dbReference>
<dbReference type="Gene3D" id="3.30.1150.10">
    <property type="match status" value="1"/>
</dbReference>
<dbReference type="Pfam" id="PF03544">
    <property type="entry name" value="TonB_C"/>
    <property type="match status" value="1"/>
</dbReference>
<feature type="domain" description="TonB C-terminal" evidence="3">
    <location>
        <begin position="134"/>
        <end position="194"/>
    </location>
</feature>
<protein>
    <recommendedName>
        <fullName evidence="3">TonB C-terminal domain-containing protein</fullName>
    </recommendedName>
</protein>
<feature type="signal peptide" evidence="2">
    <location>
        <begin position="1"/>
        <end position="22"/>
    </location>
</feature>
<feature type="chain" id="PRO_5021707892" description="TonB C-terminal domain-containing protein" evidence="2">
    <location>
        <begin position="23"/>
        <end position="196"/>
    </location>
</feature>
<name>A0A538SKA1_UNCEI</name>
<evidence type="ECO:0000256" key="1">
    <source>
        <dbReference type="SAM" id="MobiDB-lite"/>
    </source>
</evidence>
<dbReference type="EMBL" id="VBOS01000352">
    <property type="protein sequence ID" value="TMQ51782.1"/>
    <property type="molecule type" value="Genomic_DNA"/>
</dbReference>
<dbReference type="AlphaFoldDB" id="A0A538SKA1"/>
<sequence length="196" mass="20516">MLLVLHVRPSRLAAAAVLAALAAEAIVACCGCSRRPRAASTALPVEILRDTSRSMTLHVTPPPVARVWLRGVTIARPAAIEAPLPAAEPEALPPDTTAPEALPIDPALKPPILRSAARLVLPPSRGGETRAEAVELDVRVSEAGDVADALWAGGSADTALVAAALACVRSMVFHPALLGGRPVSVWCRQRFEFRGR</sequence>
<evidence type="ECO:0000259" key="3">
    <source>
        <dbReference type="Pfam" id="PF03544"/>
    </source>
</evidence>
<reference evidence="4 5" key="1">
    <citation type="journal article" date="2019" name="Nat. Microbiol.">
        <title>Mediterranean grassland soil C-N compound turnover is dependent on rainfall and depth, and is mediated by genomically divergent microorganisms.</title>
        <authorList>
            <person name="Diamond S."/>
            <person name="Andeer P.F."/>
            <person name="Li Z."/>
            <person name="Crits-Christoph A."/>
            <person name="Burstein D."/>
            <person name="Anantharaman K."/>
            <person name="Lane K.R."/>
            <person name="Thomas B.C."/>
            <person name="Pan C."/>
            <person name="Northen T.R."/>
            <person name="Banfield J.F."/>
        </authorList>
    </citation>
    <scope>NUCLEOTIDE SEQUENCE [LARGE SCALE GENOMIC DNA]</scope>
    <source>
        <strain evidence="4">WS_2</strain>
    </source>
</reference>
<evidence type="ECO:0000313" key="5">
    <source>
        <dbReference type="Proteomes" id="UP000317716"/>
    </source>
</evidence>
<comment type="caution">
    <text evidence="4">The sequence shown here is derived from an EMBL/GenBank/DDBJ whole genome shotgun (WGS) entry which is preliminary data.</text>
</comment>
<proteinExistence type="predicted"/>
<dbReference type="InterPro" id="IPR037682">
    <property type="entry name" value="TonB_C"/>
</dbReference>
<dbReference type="SUPFAM" id="SSF74653">
    <property type="entry name" value="TolA/TonB C-terminal domain"/>
    <property type="match status" value="1"/>
</dbReference>
<feature type="compositionally biased region" description="Low complexity" evidence="1">
    <location>
        <begin position="85"/>
        <end position="103"/>
    </location>
</feature>
<keyword evidence="2" id="KW-0732">Signal</keyword>
<feature type="region of interest" description="Disordered" evidence="1">
    <location>
        <begin position="85"/>
        <end position="104"/>
    </location>
</feature>
<evidence type="ECO:0000256" key="2">
    <source>
        <dbReference type="SAM" id="SignalP"/>
    </source>
</evidence>
<dbReference type="Proteomes" id="UP000317716">
    <property type="component" value="Unassembled WGS sequence"/>
</dbReference>